<dbReference type="NCBIfam" id="TIGR01009">
    <property type="entry name" value="rpsC_bact"/>
    <property type="match status" value="1"/>
</dbReference>
<dbReference type="RefSeq" id="WP_284365729.1">
    <property type="nucleotide sequence ID" value="NZ_BSNI01000002.1"/>
</dbReference>
<keyword evidence="3 8" id="KW-0694">RNA-binding</keyword>
<dbReference type="PANTHER" id="PTHR11760">
    <property type="entry name" value="30S/40S RIBOSOMAL PROTEIN S3"/>
    <property type="match status" value="1"/>
</dbReference>
<dbReference type="PANTHER" id="PTHR11760:SF19">
    <property type="entry name" value="SMALL RIBOSOMAL SUBUNIT PROTEIN US3C"/>
    <property type="match status" value="1"/>
</dbReference>
<feature type="domain" description="KH type-2" evidence="11">
    <location>
        <begin position="39"/>
        <end position="107"/>
    </location>
</feature>
<dbReference type="Gene3D" id="3.30.300.20">
    <property type="match status" value="1"/>
</dbReference>
<dbReference type="SMART" id="SM00322">
    <property type="entry name" value="KH"/>
    <property type="match status" value="1"/>
</dbReference>
<sequence length="237" mass="26849">MGHKINPIGFRLGVNRTWDSRWYANKGEFGTLLQEDLKIRKMLEKTLKQAAVSKIVIERPHRKCRVSIHTARPGIVIGKKGADIEKLRAKVRKFTDSEVHLNIVEVRKPETDATLVAQGIAQQLERRVSFRRAMKRAVQTAMRMGAQGIRVNVAGRLGGADIARTEWYREGRVPLHTLRADIDYGTAEGETTFGIIGVKVWIFKGEILEHDPMAHERRATEGSGEKPQRQQRRQNAG</sequence>
<dbReference type="InterPro" id="IPR009019">
    <property type="entry name" value="KH_sf_prok-type"/>
</dbReference>
<evidence type="ECO:0000256" key="3">
    <source>
        <dbReference type="ARBA" id="ARBA00022884"/>
    </source>
</evidence>
<dbReference type="PROSITE" id="PS00548">
    <property type="entry name" value="RIBOSOMAL_S3"/>
    <property type="match status" value="1"/>
</dbReference>
<evidence type="ECO:0000313" key="13">
    <source>
        <dbReference type="Proteomes" id="UP001161405"/>
    </source>
</evidence>
<evidence type="ECO:0000256" key="9">
    <source>
        <dbReference type="RuleBase" id="RU003624"/>
    </source>
</evidence>
<evidence type="ECO:0000256" key="7">
    <source>
        <dbReference type="ARBA" id="ARBA00035257"/>
    </source>
</evidence>
<evidence type="ECO:0000256" key="10">
    <source>
        <dbReference type="SAM" id="MobiDB-lite"/>
    </source>
</evidence>
<dbReference type="InterPro" id="IPR004044">
    <property type="entry name" value="KH_dom_type_2"/>
</dbReference>
<comment type="function">
    <text evidence="6 8">Binds the lower part of the 30S subunit head. Binds mRNA in the 70S ribosome, positioning it for translation.</text>
</comment>
<dbReference type="SUPFAM" id="SSF54814">
    <property type="entry name" value="Prokaryotic type KH domain (KH-domain type II)"/>
    <property type="match status" value="1"/>
</dbReference>
<comment type="subunit">
    <text evidence="8">Part of the 30S ribosomal subunit. Forms a tight complex with proteins S10 and S14.</text>
</comment>
<evidence type="ECO:0000256" key="6">
    <source>
        <dbReference type="ARBA" id="ARBA00024998"/>
    </source>
</evidence>
<evidence type="ECO:0000259" key="11">
    <source>
        <dbReference type="PROSITE" id="PS50823"/>
    </source>
</evidence>
<dbReference type="InterPro" id="IPR036419">
    <property type="entry name" value="Ribosomal_S3_C_sf"/>
</dbReference>
<dbReference type="HAMAP" id="MF_01309_B">
    <property type="entry name" value="Ribosomal_uS3_B"/>
    <property type="match status" value="1"/>
</dbReference>
<evidence type="ECO:0000256" key="1">
    <source>
        <dbReference type="ARBA" id="ARBA00010761"/>
    </source>
</evidence>
<dbReference type="Pfam" id="PF07650">
    <property type="entry name" value="KH_2"/>
    <property type="match status" value="1"/>
</dbReference>
<dbReference type="Proteomes" id="UP001161405">
    <property type="component" value="Unassembled WGS sequence"/>
</dbReference>
<dbReference type="SUPFAM" id="SSF54821">
    <property type="entry name" value="Ribosomal protein S3 C-terminal domain"/>
    <property type="match status" value="1"/>
</dbReference>
<comment type="similarity">
    <text evidence="1 8 9">Belongs to the universal ribosomal protein uS3 family.</text>
</comment>
<dbReference type="GO" id="GO:0005840">
    <property type="term" value="C:ribosome"/>
    <property type="evidence" value="ECO:0007669"/>
    <property type="project" value="UniProtKB-KW"/>
</dbReference>
<dbReference type="InterPro" id="IPR005704">
    <property type="entry name" value="Ribosomal_uS3_bac-typ"/>
</dbReference>
<proteinExistence type="inferred from homology"/>
<evidence type="ECO:0000256" key="5">
    <source>
        <dbReference type="ARBA" id="ARBA00023274"/>
    </source>
</evidence>
<dbReference type="Pfam" id="PF00189">
    <property type="entry name" value="Ribosomal_S3_C"/>
    <property type="match status" value="1"/>
</dbReference>
<dbReference type="InterPro" id="IPR018280">
    <property type="entry name" value="Ribosomal_uS3_CS"/>
</dbReference>
<dbReference type="InterPro" id="IPR015946">
    <property type="entry name" value="KH_dom-like_a/b"/>
</dbReference>
<organism evidence="12 13">
    <name type="scientific">Maritalea porphyrae</name>
    <dbReference type="NCBI Taxonomy" id="880732"/>
    <lineage>
        <taxon>Bacteria</taxon>
        <taxon>Pseudomonadati</taxon>
        <taxon>Pseudomonadota</taxon>
        <taxon>Alphaproteobacteria</taxon>
        <taxon>Hyphomicrobiales</taxon>
        <taxon>Devosiaceae</taxon>
        <taxon>Maritalea</taxon>
    </lineage>
</organism>
<evidence type="ECO:0000256" key="8">
    <source>
        <dbReference type="HAMAP-Rule" id="MF_01309"/>
    </source>
</evidence>
<dbReference type="InterPro" id="IPR057258">
    <property type="entry name" value="Ribosomal_uS3"/>
</dbReference>
<keyword evidence="5 8" id="KW-0687">Ribonucleoprotein</keyword>
<keyword evidence="13" id="KW-1185">Reference proteome</keyword>
<keyword evidence="2 8" id="KW-0699">rRNA-binding</keyword>
<feature type="compositionally biased region" description="Basic and acidic residues" evidence="10">
    <location>
        <begin position="215"/>
        <end position="228"/>
    </location>
</feature>
<reference evidence="12" key="1">
    <citation type="journal article" date="2014" name="Int. J. Syst. Evol. Microbiol.">
        <title>Complete genome of a new Firmicutes species belonging to the dominant human colonic microbiota ('Ruminococcus bicirculans') reveals two chromosomes and a selective capacity to utilize plant glucans.</title>
        <authorList>
            <consortium name="NISC Comparative Sequencing Program"/>
            <person name="Wegmann U."/>
            <person name="Louis P."/>
            <person name="Goesmann A."/>
            <person name="Henrissat B."/>
            <person name="Duncan S.H."/>
            <person name="Flint H.J."/>
        </authorList>
    </citation>
    <scope>NUCLEOTIDE SEQUENCE</scope>
    <source>
        <strain evidence="12">NBRC 107169</strain>
    </source>
</reference>
<dbReference type="Gene3D" id="3.30.1140.32">
    <property type="entry name" value="Ribosomal protein S3, C-terminal domain"/>
    <property type="match status" value="1"/>
</dbReference>
<dbReference type="InterPro" id="IPR004087">
    <property type="entry name" value="KH_dom"/>
</dbReference>
<evidence type="ECO:0000256" key="2">
    <source>
        <dbReference type="ARBA" id="ARBA00022730"/>
    </source>
</evidence>
<keyword evidence="4 8" id="KW-0689">Ribosomal protein</keyword>
<protein>
    <recommendedName>
        <fullName evidence="7 8">Small ribosomal subunit protein uS3</fullName>
    </recommendedName>
</protein>
<reference evidence="12" key="2">
    <citation type="submission" date="2023-01" db="EMBL/GenBank/DDBJ databases">
        <title>Draft genome sequence of Maritalea porphyrae strain NBRC 107169.</title>
        <authorList>
            <person name="Sun Q."/>
            <person name="Mori K."/>
        </authorList>
    </citation>
    <scope>NUCLEOTIDE SEQUENCE</scope>
    <source>
        <strain evidence="12">NBRC 107169</strain>
    </source>
</reference>
<dbReference type="PROSITE" id="PS50823">
    <property type="entry name" value="KH_TYPE_2"/>
    <property type="match status" value="1"/>
</dbReference>
<dbReference type="CDD" id="cd02412">
    <property type="entry name" value="KH-II_30S_S3"/>
    <property type="match status" value="1"/>
</dbReference>
<dbReference type="InterPro" id="IPR001351">
    <property type="entry name" value="Ribosomal_uS3_C"/>
</dbReference>
<evidence type="ECO:0000313" key="12">
    <source>
        <dbReference type="EMBL" id="GLQ18693.1"/>
    </source>
</evidence>
<evidence type="ECO:0000256" key="4">
    <source>
        <dbReference type="ARBA" id="ARBA00022980"/>
    </source>
</evidence>
<name>A0ABQ5UTU2_9HYPH</name>
<comment type="caution">
    <text evidence="12">The sequence shown here is derived from an EMBL/GenBank/DDBJ whole genome shotgun (WGS) entry which is preliminary data.</text>
</comment>
<accession>A0ABQ5UTU2</accession>
<dbReference type="EMBL" id="BSNI01000002">
    <property type="protein sequence ID" value="GLQ18693.1"/>
    <property type="molecule type" value="Genomic_DNA"/>
</dbReference>
<gene>
    <name evidence="8 12" type="primary">rpsC</name>
    <name evidence="12" type="ORF">GCM10007879_29420</name>
</gene>
<feature type="region of interest" description="Disordered" evidence="10">
    <location>
        <begin position="215"/>
        <end position="237"/>
    </location>
</feature>